<protein>
    <recommendedName>
        <fullName evidence="2">Glycosyltransferase 2-like domain-containing protein</fullName>
    </recommendedName>
</protein>
<dbReference type="STRING" id="1703345.A3860_30535"/>
<name>A0A1V9FU92_9BACT</name>
<proteinExistence type="inferred from homology"/>
<dbReference type="AlphaFoldDB" id="A0A1V9FU92"/>
<keyword evidence="4" id="KW-1185">Reference proteome</keyword>
<comment type="similarity">
    <text evidence="1">Belongs to the glycosyltransferase 2 family. WaaE/KdtX subfamily.</text>
</comment>
<dbReference type="CDD" id="cd02511">
    <property type="entry name" value="Beta4Glucosyltransferase"/>
    <property type="match status" value="1"/>
</dbReference>
<dbReference type="PANTHER" id="PTHR43630:SF2">
    <property type="entry name" value="GLYCOSYLTRANSFERASE"/>
    <property type="match status" value="1"/>
</dbReference>
<dbReference type="Pfam" id="PF00535">
    <property type="entry name" value="Glycos_transf_2"/>
    <property type="match status" value="1"/>
</dbReference>
<dbReference type="Proteomes" id="UP000192796">
    <property type="component" value="Unassembled WGS sequence"/>
</dbReference>
<evidence type="ECO:0000259" key="2">
    <source>
        <dbReference type="Pfam" id="PF00535"/>
    </source>
</evidence>
<dbReference type="PANTHER" id="PTHR43630">
    <property type="entry name" value="POLY-BETA-1,6-N-ACETYL-D-GLUCOSAMINE SYNTHASE"/>
    <property type="match status" value="1"/>
</dbReference>
<reference evidence="3 4" key="1">
    <citation type="submission" date="2016-03" db="EMBL/GenBank/DDBJ databases">
        <title>Niastella vici sp. nov., isolated from farmland soil.</title>
        <authorList>
            <person name="Chen L."/>
            <person name="Wang D."/>
            <person name="Yang S."/>
            <person name="Wang G."/>
        </authorList>
    </citation>
    <scope>NUCLEOTIDE SEQUENCE [LARGE SCALE GENOMIC DNA]</scope>
    <source>
        <strain evidence="3 4">DJ57</strain>
    </source>
</reference>
<comment type="caution">
    <text evidence="3">The sequence shown here is derived from an EMBL/GenBank/DDBJ whole genome shotgun (WGS) entry which is preliminary data.</text>
</comment>
<dbReference type="EMBL" id="LVYD01000055">
    <property type="protein sequence ID" value="OQP61806.1"/>
    <property type="molecule type" value="Genomic_DNA"/>
</dbReference>
<evidence type="ECO:0000313" key="4">
    <source>
        <dbReference type="Proteomes" id="UP000192796"/>
    </source>
</evidence>
<dbReference type="InterPro" id="IPR029044">
    <property type="entry name" value="Nucleotide-diphossugar_trans"/>
</dbReference>
<accession>A0A1V9FU92</accession>
<organism evidence="3 4">
    <name type="scientific">Niastella vici</name>
    <dbReference type="NCBI Taxonomy" id="1703345"/>
    <lineage>
        <taxon>Bacteria</taxon>
        <taxon>Pseudomonadati</taxon>
        <taxon>Bacteroidota</taxon>
        <taxon>Chitinophagia</taxon>
        <taxon>Chitinophagales</taxon>
        <taxon>Chitinophagaceae</taxon>
        <taxon>Niastella</taxon>
    </lineage>
</organism>
<gene>
    <name evidence="3" type="ORF">A3860_30535</name>
</gene>
<feature type="domain" description="Glycosyltransferase 2-like" evidence="2">
    <location>
        <begin position="26"/>
        <end position="123"/>
    </location>
</feature>
<dbReference type="Gene3D" id="3.90.550.10">
    <property type="entry name" value="Spore Coat Polysaccharide Biosynthesis Protein SpsA, Chain A"/>
    <property type="match status" value="1"/>
</dbReference>
<dbReference type="InterPro" id="IPR001173">
    <property type="entry name" value="Glyco_trans_2-like"/>
</dbReference>
<evidence type="ECO:0000313" key="3">
    <source>
        <dbReference type="EMBL" id="OQP61806.1"/>
    </source>
</evidence>
<dbReference type="SUPFAM" id="SSF53448">
    <property type="entry name" value="Nucleotide-diphospho-sugar transferases"/>
    <property type="match status" value="1"/>
</dbReference>
<sequence>MIAEAPAIHRTLLPVPKMRVTGLKVSAVIITYNEEHIIRKTLSKLYWCDEIIIVDSHSTDNTVAICEQFGCTVYSRQFDGYGSQKRFAVSLVKNDWVLCIDADEVLTDALVQEIISITESDSPYAGYAFPMNLVFLNKEFTHGKESRRYFLRLFNRQKGGFTHDKVHESIQVSGPVKKMRHIIQHYSYSSINQYLEKFNKYTSYSAEMAFQKGKNKSLAAVVIAIPFNFFKYYLLERNFLNGAKGLYWSTFSAYSHFAKYLKIKELHDRAQQ</sequence>
<evidence type="ECO:0000256" key="1">
    <source>
        <dbReference type="ARBA" id="ARBA00038494"/>
    </source>
</evidence>